<dbReference type="SUPFAM" id="SSF51735">
    <property type="entry name" value="NAD(P)-binding Rossmann-fold domains"/>
    <property type="match status" value="1"/>
</dbReference>
<reference evidence="4" key="1">
    <citation type="journal article" date="2019" name="Int. J. Syst. Evol. Microbiol.">
        <title>The Global Catalogue of Microorganisms (GCM) 10K type strain sequencing project: providing services to taxonomists for standard genome sequencing and annotation.</title>
        <authorList>
            <consortium name="The Broad Institute Genomics Platform"/>
            <consortium name="The Broad Institute Genome Sequencing Center for Infectious Disease"/>
            <person name="Wu L."/>
            <person name="Ma J."/>
        </authorList>
    </citation>
    <scope>NUCLEOTIDE SEQUENCE [LARGE SCALE GENOMIC DNA]</scope>
    <source>
        <strain evidence="4">CGMCC 4.7241</strain>
    </source>
</reference>
<dbReference type="InterPro" id="IPR036291">
    <property type="entry name" value="NAD(P)-bd_dom_sf"/>
</dbReference>
<dbReference type="PANTHER" id="PTHR43818">
    <property type="entry name" value="BCDNA.GH03377"/>
    <property type="match status" value="1"/>
</dbReference>
<gene>
    <name evidence="3" type="ORF">ACFOUW_22950</name>
</gene>
<keyword evidence="1" id="KW-0560">Oxidoreductase</keyword>
<keyword evidence="4" id="KW-1185">Reference proteome</keyword>
<dbReference type="Gene3D" id="3.30.360.10">
    <property type="entry name" value="Dihydrodipicolinate Reductase, domain 2"/>
    <property type="match status" value="1"/>
</dbReference>
<proteinExistence type="predicted"/>
<sequence>MTGLRVGVVGLRFGGDFVPIYRDHPDVAEVAIADTDPAAVARVASQHGIASTFTSLEALVDAVDAVHVATPVRFHVEHVVSVLSAGRHCASAVPMAMDFEGIRRIIAAQEAAGRNYMMMETMVFGREYFFVRDLHARGELGPLSFLRGMHLQNLDGFPRYWYGYPPLKYATHALSPLLALADARVVSAHALGSGVLTPERRGDFDNPFPTETALFRLDKDGLTAEVTVSFFQLGRAYQEGFQVYGQEAGVEWPQLEGDELTVFRLDYPSSSRRGRAVSVERMHAPDRPDLLPTELHPFVRGGHSGAHPHLVHEFVRSIVEERSPLVDARTAARWTAPGIAGHESAMLGGQPVEVPDF</sequence>
<organism evidence="3 4">
    <name type="scientific">Tenggerimyces flavus</name>
    <dbReference type="NCBI Taxonomy" id="1708749"/>
    <lineage>
        <taxon>Bacteria</taxon>
        <taxon>Bacillati</taxon>
        <taxon>Actinomycetota</taxon>
        <taxon>Actinomycetes</taxon>
        <taxon>Propionibacteriales</taxon>
        <taxon>Nocardioidaceae</taxon>
        <taxon>Tenggerimyces</taxon>
    </lineage>
</organism>
<protein>
    <submittedName>
        <fullName evidence="3">Gfo/Idh/MocA family oxidoreductase</fullName>
    </submittedName>
</protein>
<dbReference type="PANTHER" id="PTHR43818:SF11">
    <property type="entry name" value="BCDNA.GH03377"/>
    <property type="match status" value="1"/>
</dbReference>
<dbReference type="Gene3D" id="3.40.50.720">
    <property type="entry name" value="NAD(P)-binding Rossmann-like Domain"/>
    <property type="match status" value="1"/>
</dbReference>
<feature type="domain" description="Gfo/Idh/MocA-like oxidoreductase N-terminal" evidence="2">
    <location>
        <begin position="4"/>
        <end position="118"/>
    </location>
</feature>
<dbReference type="SUPFAM" id="SSF55347">
    <property type="entry name" value="Glyceraldehyde-3-phosphate dehydrogenase-like, C-terminal domain"/>
    <property type="match status" value="1"/>
</dbReference>
<evidence type="ECO:0000256" key="1">
    <source>
        <dbReference type="ARBA" id="ARBA00023002"/>
    </source>
</evidence>
<evidence type="ECO:0000313" key="3">
    <source>
        <dbReference type="EMBL" id="MFC3763715.1"/>
    </source>
</evidence>
<dbReference type="EMBL" id="JBHRZH010000020">
    <property type="protein sequence ID" value="MFC3763715.1"/>
    <property type="molecule type" value="Genomic_DNA"/>
</dbReference>
<comment type="caution">
    <text evidence="3">The sequence shown here is derived from an EMBL/GenBank/DDBJ whole genome shotgun (WGS) entry which is preliminary data.</text>
</comment>
<dbReference type="InterPro" id="IPR000683">
    <property type="entry name" value="Gfo/Idh/MocA-like_OxRdtase_N"/>
</dbReference>
<accession>A0ABV7YEJ5</accession>
<evidence type="ECO:0000313" key="4">
    <source>
        <dbReference type="Proteomes" id="UP001595699"/>
    </source>
</evidence>
<dbReference type="InterPro" id="IPR050463">
    <property type="entry name" value="Gfo/Idh/MocA_oxidrdct_glycsds"/>
</dbReference>
<evidence type="ECO:0000259" key="2">
    <source>
        <dbReference type="Pfam" id="PF01408"/>
    </source>
</evidence>
<dbReference type="Pfam" id="PF01408">
    <property type="entry name" value="GFO_IDH_MocA"/>
    <property type="match status" value="1"/>
</dbReference>
<name>A0ABV7YEJ5_9ACTN</name>
<dbReference type="Proteomes" id="UP001595699">
    <property type="component" value="Unassembled WGS sequence"/>
</dbReference>
<dbReference type="RefSeq" id="WP_205118589.1">
    <property type="nucleotide sequence ID" value="NZ_JAFBCM010000001.1"/>
</dbReference>